<accession>A0A2K8SK27</accession>
<protein>
    <submittedName>
        <fullName evidence="2">Uncharacterized protein</fullName>
    </submittedName>
</protein>
<keyword evidence="3" id="KW-1185">Reference proteome</keyword>
<dbReference type="AlphaFoldDB" id="A0A2K8SK27"/>
<name>A0A2K8SK27_9NOSO</name>
<evidence type="ECO:0000256" key="1">
    <source>
        <dbReference type="SAM" id="MobiDB-lite"/>
    </source>
</evidence>
<reference evidence="2 3" key="1">
    <citation type="submission" date="2017-11" db="EMBL/GenBank/DDBJ databases">
        <title>Complete genome of a free-living desiccation-tolerant cyanobacterium and its photosynthetic adaptation to extreme terrestrial habitat.</title>
        <authorList>
            <person name="Shang J."/>
        </authorList>
    </citation>
    <scope>NUCLEOTIDE SEQUENCE [LARGE SCALE GENOMIC DNA]</scope>
    <source>
        <strain evidence="2 3">CCNUN1</strain>
    </source>
</reference>
<sequence length="68" mass="7319">MTTALKAINGGSKHRNERKLADAPTENPRVEETAHAPLRGASPSRIESATYQGINKMTTFKGTSGSDY</sequence>
<evidence type="ECO:0000313" key="3">
    <source>
        <dbReference type="Proteomes" id="UP000232003"/>
    </source>
</evidence>
<dbReference type="Proteomes" id="UP000232003">
    <property type="component" value="Chromosome"/>
</dbReference>
<dbReference type="RefSeq" id="WP_157816332.1">
    <property type="nucleotide sequence ID" value="NZ_CAWNNC010000001.1"/>
</dbReference>
<dbReference type="EMBL" id="CP024785">
    <property type="protein sequence ID" value="AUB35185.1"/>
    <property type="molecule type" value="Genomic_DNA"/>
</dbReference>
<dbReference type="KEGG" id="nfl:COO91_01050"/>
<evidence type="ECO:0000313" key="2">
    <source>
        <dbReference type="EMBL" id="AUB35185.1"/>
    </source>
</evidence>
<gene>
    <name evidence="2" type="ORF">COO91_01050</name>
</gene>
<organism evidence="2 3">
    <name type="scientific">Nostoc flagelliforme CCNUN1</name>
    <dbReference type="NCBI Taxonomy" id="2038116"/>
    <lineage>
        <taxon>Bacteria</taxon>
        <taxon>Bacillati</taxon>
        <taxon>Cyanobacteriota</taxon>
        <taxon>Cyanophyceae</taxon>
        <taxon>Nostocales</taxon>
        <taxon>Nostocaceae</taxon>
        <taxon>Nostoc</taxon>
    </lineage>
</organism>
<feature type="region of interest" description="Disordered" evidence="1">
    <location>
        <begin position="1"/>
        <end position="45"/>
    </location>
</feature>
<proteinExistence type="predicted"/>